<protein>
    <recommendedName>
        <fullName evidence="1">Bacteriophage T5 Orf172 DNA-binding domain-containing protein</fullName>
    </recommendedName>
</protein>
<gene>
    <name evidence="2" type="ORF">SLAVMIC_00869</name>
</gene>
<dbReference type="InterPro" id="IPR018306">
    <property type="entry name" value="Phage_T5_Orf172_DNA-bd"/>
</dbReference>
<dbReference type="SMART" id="SM00974">
    <property type="entry name" value="T5orf172"/>
    <property type="match status" value="1"/>
</dbReference>
<dbReference type="Pfam" id="PF13455">
    <property type="entry name" value="MUG113"/>
    <property type="match status" value="1"/>
</dbReference>
<reference evidence="2" key="1">
    <citation type="submission" date="2021-06" db="EMBL/GenBank/DDBJ databases">
        <authorList>
            <person name="Gannon L."/>
            <person name="Redgwell R T."/>
            <person name="Michniewski S."/>
            <person name="Harrison D C."/>
            <person name="Millard A."/>
        </authorList>
    </citation>
    <scope>NUCLEOTIDE SEQUENCE</scope>
</reference>
<name>A0A8D9FRW7_9VIRU</name>
<evidence type="ECO:0000259" key="1">
    <source>
        <dbReference type="SMART" id="SM00974"/>
    </source>
</evidence>
<dbReference type="EMBL" id="OU342829">
    <property type="protein sequence ID" value="CAG7581493.1"/>
    <property type="molecule type" value="Genomic_DNA"/>
</dbReference>
<accession>A0A8D9FRW7</accession>
<organism evidence="2">
    <name type="scientific">uncultured marine phage</name>
    <dbReference type="NCBI Taxonomy" id="707152"/>
    <lineage>
        <taxon>Viruses</taxon>
        <taxon>environmental samples</taxon>
    </lineage>
</organism>
<evidence type="ECO:0000313" key="2">
    <source>
        <dbReference type="EMBL" id="CAG7581493.1"/>
    </source>
</evidence>
<proteinExistence type="predicted"/>
<feature type="domain" description="Bacteriophage T5 Orf172 DNA-binding" evidence="1">
    <location>
        <begin position="14"/>
        <end position="91"/>
    </location>
</feature>
<sequence length="116" mass="13671">MDSPRKIYLISAEINGVICHKIGYTKREVETRIKEFKTGNCSDFEILYVYTPEKHPVSIEGALHKHFQLKKIDGEWFELSQEDIEEFPSLCEKFYDQFHLISSTNTYITDNNITFK</sequence>